<accession>A0ABV3Q842</accession>
<sequence>GKDKPKDERTRNWTIIVYEDSAPDNWRDIVAGLHVPAFISPYHDKDVRADGSPKKPHWHVVLCFKGKKSVGQIQAISDQLSGVHVDWEHC</sequence>
<dbReference type="RefSeq" id="WP_367780980.1">
    <property type="nucleotide sequence ID" value="NZ_JBFMIA010000157.1"/>
</dbReference>
<feature type="domain" description="Plasmid replication protein origin binding" evidence="1">
    <location>
        <begin position="6"/>
        <end position="81"/>
    </location>
</feature>
<dbReference type="Proteomes" id="UP001556040">
    <property type="component" value="Unassembled WGS sequence"/>
</dbReference>
<feature type="non-terminal residue" evidence="2">
    <location>
        <position position="90"/>
    </location>
</feature>
<keyword evidence="3" id="KW-1185">Reference proteome</keyword>
<feature type="non-terminal residue" evidence="2">
    <location>
        <position position="1"/>
    </location>
</feature>
<proteinExistence type="predicted"/>
<evidence type="ECO:0000313" key="2">
    <source>
        <dbReference type="EMBL" id="MEW9503504.1"/>
    </source>
</evidence>
<evidence type="ECO:0000313" key="3">
    <source>
        <dbReference type="Proteomes" id="UP001556040"/>
    </source>
</evidence>
<reference evidence="2 3" key="1">
    <citation type="journal article" date="1979" name="Int. J. Syst. Evol. Microbiol.">
        <title>Bacillus globisporus subsp. marinus subsp. nov.</title>
        <authorList>
            <person name="Liu H."/>
        </authorList>
    </citation>
    <scope>NUCLEOTIDE SEQUENCE [LARGE SCALE GENOMIC DNA]</scope>
    <source>
        <strain evidence="2 3">DSM 1297</strain>
    </source>
</reference>
<name>A0ABV3Q842_9BACL</name>
<comment type="caution">
    <text evidence="2">The sequence shown here is derived from an EMBL/GenBank/DDBJ whole genome shotgun (WGS) entry which is preliminary data.</text>
</comment>
<dbReference type="Gene3D" id="3.40.1310.30">
    <property type="match status" value="1"/>
</dbReference>
<organism evidence="2 3">
    <name type="scientific">Jeotgalibacillus marinus</name>
    <dbReference type="NCBI Taxonomy" id="86667"/>
    <lineage>
        <taxon>Bacteria</taxon>
        <taxon>Bacillati</taxon>
        <taxon>Bacillota</taxon>
        <taxon>Bacilli</taxon>
        <taxon>Bacillales</taxon>
        <taxon>Caryophanaceae</taxon>
        <taxon>Jeotgalibacillus</taxon>
    </lineage>
</organism>
<dbReference type="InterPro" id="IPR002631">
    <property type="entry name" value="Plasmid_rep_OBD"/>
</dbReference>
<protein>
    <submittedName>
        <fullName evidence="2">Rep family protein</fullName>
    </submittedName>
</protein>
<gene>
    <name evidence="2" type="ORF">AB1471_17360</name>
</gene>
<dbReference type="EMBL" id="JBFMIA010000157">
    <property type="protein sequence ID" value="MEW9503504.1"/>
    <property type="molecule type" value="Genomic_DNA"/>
</dbReference>
<dbReference type="Pfam" id="PF01719">
    <property type="entry name" value="Rep_OBD"/>
    <property type="match status" value="1"/>
</dbReference>
<evidence type="ECO:0000259" key="1">
    <source>
        <dbReference type="Pfam" id="PF01719"/>
    </source>
</evidence>